<dbReference type="GO" id="GO:0005635">
    <property type="term" value="C:nuclear envelope"/>
    <property type="evidence" value="ECO:0007669"/>
    <property type="project" value="UniProtKB-SubCell"/>
</dbReference>
<dbReference type="Gene3D" id="1.25.10.10">
    <property type="entry name" value="Leucine-rich Repeat Variant"/>
    <property type="match status" value="1"/>
</dbReference>
<dbReference type="Pfam" id="PF24139">
    <property type="entry name" value="TPR_TNPO3_IPO13_4th"/>
    <property type="match status" value="2"/>
</dbReference>
<dbReference type="InterPro" id="IPR057942">
    <property type="entry name" value="TPR_TNPO3_IPO13_3rd"/>
</dbReference>
<keyword evidence="6" id="KW-0653">Protein transport</keyword>
<accession>A0A2G8JYL4</accession>
<evidence type="ECO:0000256" key="11">
    <source>
        <dbReference type="ARBA" id="ARBA00067328"/>
    </source>
</evidence>
<dbReference type="InterPro" id="IPR013598">
    <property type="entry name" value="Exportin-1/Importin-b-like"/>
</dbReference>
<evidence type="ECO:0000256" key="3">
    <source>
        <dbReference type="ARBA" id="ARBA00022448"/>
    </source>
</evidence>
<dbReference type="InterPro" id="IPR001494">
    <property type="entry name" value="Importin-beta_N"/>
</dbReference>
<comment type="subunit">
    <text evidence="10">Interacts with (GTP-bound) Ran. Interacts with (phosphorylated) SFRS1 and SFRS2; leading to their nuclear import. Interacts with NUP62. Interacts with RBM4. Interacts with CPSF6, promoting its nuclear import.</text>
</comment>
<keyword evidence="7" id="KW-0007">Acetylation</keyword>
<organism evidence="13 14">
    <name type="scientific">Stichopus japonicus</name>
    <name type="common">Sea cucumber</name>
    <dbReference type="NCBI Taxonomy" id="307972"/>
    <lineage>
        <taxon>Eukaryota</taxon>
        <taxon>Metazoa</taxon>
        <taxon>Echinodermata</taxon>
        <taxon>Eleutherozoa</taxon>
        <taxon>Echinozoa</taxon>
        <taxon>Holothuroidea</taxon>
        <taxon>Aspidochirotacea</taxon>
        <taxon>Aspidochirotida</taxon>
        <taxon>Stichopodidae</taxon>
        <taxon>Apostichopus</taxon>
    </lineage>
</organism>
<evidence type="ECO:0000256" key="6">
    <source>
        <dbReference type="ARBA" id="ARBA00022927"/>
    </source>
</evidence>
<evidence type="ECO:0000256" key="4">
    <source>
        <dbReference type="ARBA" id="ARBA00022490"/>
    </source>
</evidence>
<evidence type="ECO:0000256" key="8">
    <source>
        <dbReference type="ARBA" id="ARBA00023242"/>
    </source>
</evidence>
<dbReference type="Pfam" id="PF24140">
    <property type="entry name" value="TPR_TNPO3_IPO13_3rd"/>
    <property type="match status" value="1"/>
</dbReference>
<sequence>MALFVNVKSVVSNVVFTAKLYGGEFKVDNPCEKGVNFISGMDPPPSIENVMQATNALYHDPDVSRKEAASKWLQEFQQSVYAWQISDQLLQMKQNLESCYIAAQTMRTKIQYSFHELPADSHSSLRDSIISHIETMTDPQFQITNTQLCLALADLALQMVTWKKSAEFIIQKFSNNAASIPALLEILTVLPEEVHSKHLRLGMNRREEFTQELRTAGSTIIALLTACTDNYGNDERLVGKVFKCLGSWFSLGIMPSEPIAQSKLIPLLFQCLSKHDAPSMLHEAASDCLCAALYGMEDVEDHMSLATSLFHGIMELPQAYHMTVAEDDVDKCVNYCRIFTELAEACLEAMVSTPGENLGDLRILDALVACISGPYRELADITFNFWYRLSEVIYKKDVRIINEHFRPYVQRLVQALCVHCQMESDHEGIPDASDDFGDFRARVTELIKDVVFIVGSTSSFSQIFQNITNQQTPAWEVTEASLFIMAAVSRNVLPDENIVVPMVMQAIINTPETSHVAVRYTSLRMVGELSEWLHKHPDYIDPALNLLTEGLKHQDLASVSATSIQKICEECRDLMHNHFEGLMNITRAVDGFKLSSEAAVGLVQGAALVLSRLPAEKIPEGLKELSACQITPLSQILKQDGIEDKENKKTSDPTVWLDRLAAIFRYTTLSVSNGQPHPCAALLQSIWPVLSDILTKYQTDIRIVERWCRCLRFAIRTISKAQTRFYLRSSFSILVDEYGKDPTCKTGLLEMLKAFITPTYKVLEEDNGLRNHPDTVDDFFRLCIRFLQRCPLEFLQCDIFPSIVQCGMAGLKVDHRDANGSVAKFFIEFVKCGNENWESSDFDSRKACVQRILEGNGEKMVKGILDACVFHLPTYMVPDHGEVLFELLKFSRESLLAWLETALRELPVSTGGTLGATVEQMAAFHSSVSTAQEDINVTYALRDFTRLFR</sequence>
<comment type="subcellular location">
    <subcellularLocation>
        <location evidence="2">Cytoplasm</location>
    </subcellularLocation>
    <subcellularLocation>
        <location evidence="1">Nucleus envelope</location>
    </subcellularLocation>
</comment>
<dbReference type="SUPFAM" id="SSF48371">
    <property type="entry name" value="ARM repeat"/>
    <property type="match status" value="1"/>
</dbReference>
<name>A0A2G8JYL4_STIJA</name>
<dbReference type="Proteomes" id="UP000230750">
    <property type="component" value="Unassembled WGS sequence"/>
</dbReference>
<feature type="domain" description="Importin N-terminal" evidence="12">
    <location>
        <begin position="69"/>
        <end position="135"/>
    </location>
</feature>
<dbReference type="Pfam" id="PF03810">
    <property type="entry name" value="IBN_N"/>
    <property type="match status" value="1"/>
</dbReference>
<dbReference type="SMART" id="SM00913">
    <property type="entry name" value="IBN_N"/>
    <property type="match status" value="1"/>
</dbReference>
<keyword evidence="5" id="KW-0597">Phosphoprotein</keyword>
<keyword evidence="8" id="KW-0539">Nucleus</keyword>
<comment type="function">
    <text evidence="9">Importin, which transports target proteins into the nucleus. Specifically mediates the nuclear import of splicing factor serine/arginine (SR) proteins, such as RBM4, SFRS1 and SFRS2, by recognizing phosphorylated SR domains. Also mediates the nuclear import of serine/arginine (SR) protein CPSF6, independently of CPSF6 phosphorylation. The nuclear import process is regulated by the small GTPase Ran that partitions between cytoplasm and nucleus in the predominantly GDP- and GTP-bound form, respectively. Importin associates with target cargo proteins in the cytoplasm, and the competitive binding of GTP-bound Ran induces the release of cargos in the nucleus.</text>
</comment>
<dbReference type="InterPro" id="IPR016024">
    <property type="entry name" value="ARM-type_fold"/>
</dbReference>
<dbReference type="FunFam" id="1.25.10.10:FF:000079">
    <property type="entry name" value="transportin-3 isoform X1"/>
    <property type="match status" value="1"/>
</dbReference>
<evidence type="ECO:0000313" key="13">
    <source>
        <dbReference type="EMBL" id="PIK40814.1"/>
    </source>
</evidence>
<proteinExistence type="predicted"/>
<comment type="caution">
    <text evidence="13">The sequence shown here is derived from an EMBL/GenBank/DDBJ whole genome shotgun (WGS) entry which is preliminary data.</text>
</comment>
<keyword evidence="3" id="KW-0813">Transport</keyword>
<evidence type="ECO:0000256" key="9">
    <source>
        <dbReference type="ARBA" id="ARBA00060097"/>
    </source>
</evidence>
<evidence type="ECO:0000256" key="7">
    <source>
        <dbReference type="ARBA" id="ARBA00022990"/>
    </source>
</evidence>
<protein>
    <recommendedName>
        <fullName evidence="11">Transportin-3</fullName>
    </recommendedName>
</protein>
<dbReference type="AlphaFoldDB" id="A0A2G8JYL4"/>
<dbReference type="Pfam" id="PF24138">
    <property type="entry name" value="TPR_TNPO3_IPO13_2nd"/>
    <property type="match status" value="1"/>
</dbReference>
<evidence type="ECO:0000256" key="1">
    <source>
        <dbReference type="ARBA" id="ARBA00004259"/>
    </source>
</evidence>
<dbReference type="GO" id="GO:0031267">
    <property type="term" value="F:small GTPase binding"/>
    <property type="evidence" value="ECO:0007669"/>
    <property type="project" value="InterPro"/>
</dbReference>
<evidence type="ECO:0000313" key="14">
    <source>
        <dbReference type="Proteomes" id="UP000230750"/>
    </source>
</evidence>
<dbReference type="Pfam" id="PF08389">
    <property type="entry name" value="Xpo1"/>
    <property type="match status" value="1"/>
</dbReference>
<dbReference type="InterPro" id="IPR011989">
    <property type="entry name" value="ARM-like"/>
</dbReference>
<evidence type="ECO:0000256" key="10">
    <source>
        <dbReference type="ARBA" id="ARBA00063116"/>
    </source>
</evidence>
<keyword evidence="4" id="KW-0963">Cytoplasm</keyword>
<dbReference type="EMBL" id="MRZV01001081">
    <property type="protein sequence ID" value="PIK40814.1"/>
    <property type="molecule type" value="Genomic_DNA"/>
</dbReference>
<reference evidence="13 14" key="1">
    <citation type="journal article" date="2017" name="PLoS Biol.">
        <title>The sea cucumber genome provides insights into morphological evolution and visceral regeneration.</title>
        <authorList>
            <person name="Zhang X."/>
            <person name="Sun L."/>
            <person name="Yuan J."/>
            <person name="Sun Y."/>
            <person name="Gao Y."/>
            <person name="Zhang L."/>
            <person name="Li S."/>
            <person name="Dai H."/>
            <person name="Hamel J.F."/>
            <person name="Liu C."/>
            <person name="Yu Y."/>
            <person name="Liu S."/>
            <person name="Lin W."/>
            <person name="Guo K."/>
            <person name="Jin S."/>
            <person name="Xu P."/>
            <person name="Storey K.B."/>
            <person name="Huan P."/>
            <person name="Zhang T."/>
            <person name="Zhou Y."/>
            <person name="Zhang J."/>
            <person name="Lin C."/>
            <person name="Li X."/>
            <person name="Xing L."/>
            <person name="Huo D."/>
            <person name="Sun M."/>
            <person name="Wang L."/>
            <person name="Mercier A."/>
            <person name="Li F."/>
            <person name="Yang H."/>
            <person name="Xiang J."/>
        </authorList>
    </citation>
    <scope>NUCLEOTIDE SEQUENCE [LARGE SCALE GENOMIC DNA]</scope>
    <source>
        <strain evidence="13">Shaxun</strain>
        <tissue evidence="13">Muscle</tissue>
    </source>
</reference>
<dbReference type="STRING" id="307972.A0A2G8JYL4"/>
<dbReference type="PANTHER" id="PTHR12363:SF42">
    <property type="entry name" value="TRANSPORTIN-3"/>
    <property type="match status" value="1"/>
</dbReference>
<evidence type="ECO:0000259" key="12">
    <source>
        <dbReference type="SMART" id="SM00913"/>
    </source>
</evidence>
<dbReference type="InterPro" id="IPR051345">
    <property type="entry name" value="Importin_beta-like_NTR"/>
</dbReference>
<keyword evidence="14" id="KW-1185">Reference proteome</keyword>
<dbReference type="InterPro" id="IPR057941">
    <property type="entry name" value="TPR_TNPO3_IPO13_2nd"/>
</dbReference>
<dbReference type="GO" id="GO:0005737">
    <property type="term" value="C:cytoplasm"/>
    <property type="evidence" value="ECO:0007669"/>
    <property type="project" value="UniProtKB-SubCell"/>
</dbReference>
<gene>
    <name evidence="13" type="ORF">BSL78_22325</name>
</gene>
<evidence type="ECO:0000256" key="2">
    <source>
        <dbReference type="ARBA" id="ARBA00004496"/>
    </source>
</evidence>
<dbReference type="PANTHER" id="PTHR12363">
    <property type="entry name" value="TRANSPORTIN 3 AND IMPORTIN 13"/>
    <property type="match status" value="1"/>
</dbReference>
<dbReference type="GO" id="GO:0006606">
    <property type="term" value="P:protein import into nucleus"/>
    <property type="evidence" value="ECO:0007669"/>
    <property type="project" value="TreeGrafter"/>
</dbReference>
<dbReference type="InterPro" id="IPR058537">
    <property type="entry name" value="TPR_TNPO3_IPO13_4th"/>
</dbReference>
<evidence type="ECO:0000256" key="5">
    <source>
        <dbReference type="ARBA" id="ARBA00022553"/>
    </source>
</evidence>
<dbReference type="OrthoDB" id="435593at2759"/>